<organism evidence="2 3">
    <name type="scientific">Aurantiacibacter zhengii</name>
    <dbReference type="NCBI Taxonomy" id="2307003"/>
    <lineage>
        <taxon>Bacteria</taxon>
        <taxon>Pseudomonadati</taxon>
        <taxon>Pseudomonadota</taxon>
        <taxon>Alphaproteobacteria</taxon>
        <taxon>Sphingomonadales</taxon>
        <taxon>Erythrobacteraceae</taxon>
        <taxon>Aurantiacibacter</taxon>
    </lineage>
</organism>
<comment type="caution">
    <text evidence="2">The sequence shown here is derived from an EMBL/GenBank/DDBJ whole genome shotgun (WGS) entry which is preliminary data.</text>
</comment>
<evidence type="ECO:0000259" key="1">
    <source>
        <dbReference type="Pfam" id="PF02602"/>
    </source>
</evidence>
<gene>
    <name evidence="2" type="ORF">D2V07_16820</name>
</gene>
<dbReference type="GO" id="GO:0033014">
    <property type="term" value="P:tetrapyrrole biosynthetic process"/>
    <property type="evidence" value="ECO:0007669"/>
    <property type="project" value="InterPro"/>
</dbReference>
<dbReference type="EMBL" id="QXFL01000011">
    <property type="protein sequence ID" value="RIV83122.1"/>
    <property type="molecule type" value="Genomic_DNA"/>
</dbReference>
<dbReference type="RefSeq" id="WP_119588073.1">
    <property type="nucleotide sequence ID" value="NZ_CAWODQ010000003.1"/>
</dbReference>
<dbReference type="Proteomes" id="UP000286576">
    <property type="component" value="Unassembled WGS sequence"/>
</dbReference>
<dbReference type="SUPFAM" id="SSF69618">
    <property type="entry name" value="HemD-like"/>
    <property type="match status" value="1"/>
</dbReference>
<dbReference type="InterPro" id="IPR003754">
    <property type="entry name" value="4pyrrol_synth_uPrphyn_synth"/>
</dbReference>
<evidence type="ECO:0000313" key="2">
    <source>
        <dbReference type="EMBL" id="RIV83122.1"/>
    </source>
</evidence>
<keyword evidence="3" id="KW-1185">Reference proteome</keyword>
<dbReference type="GO" id="GO:0004852">
    <property type="term" value="F:uroporphyrinogen-III synthase activity"/>
    <property type="evidence" value="ECO:0007669"/>
    <property type="project" value="InterPro"/>
</dbReference>
<evidence type="ECO:0000313" key="3">
    <source>
        <dbReference type="Proteomes" id="UP000286576"/>
    </source>
</evidence>
<feature type="domain" description="Tetrapyrrole biosynthesis uroporphyrinogen III synthase" evidence="1">
    <location>
        <begin position="16"/>
        <end position="214"/>
    </location>
</feature>
<sequence>MIFVIRPEPGLQATLQLAREMGLAAIGMPLFEVMPLAWKPPEPGGFDALLLGSANAVRHGGVALDKYRELPVHAVGKVTAEAAREAGFDVDRTGEGGLQNVLDDNEVPTRYLRLGGVEKVPLTPGHHTITARDVYEVRALPITGSAQIGLRTGQSCILLHSAAAARHFRGEIDRLGFDRGAIRLACIGARVAAAAGDGWQACQSAPQPDDHALLALARDMCH</sequence>
<dbReference type="Pfam" id="PF02602">
    <property type="entry name" value="HEM4"/>
    <property type="match status" value="1"/>
</dbReference>
<protein>
    <submittedName>
        <fullName evidence="2">Uroporphyrinogen-III synthase</fullName>
    </submittedName>
</protein>
<name>A0A418NNT6_9SPHN</name>
<proteinExistence type="predicted"/>
<dbReference type="AlphaFoldDB" id="A0A418NNT6"/>
<dbReference type="InterPro" id="IPR036108">
    <property type="entry name" value="4pyrrol_syn_uPrphyn_synt_sf"/>
</dbReference>
<dbReference type="Gene3D" id="3.40.50.10090">
    <property type="match status" value="2"/>
</dbReference>
<accession>A0A418NNT6</accession>
<dbReference type="CDD" id="cd06578">
    <property type="entry name" value="HemD"/>
    <property type="match status" value="1"/>
</dbReference>
<dbReference type="OrthoDB" id="7424801at2"/>
<reference evidence="2 3" key="1">
    <citation type="submission" date="2018-08" db="EMBL/GenBank/DDBJ databases">
        <title>Erythrobacter zhengii sp.nov., a bacterium isolated from deep-sea sediment.</title>
        <authorList>
            <person name="Fang C."/>
            <person name="Wu Y.-H."/>
            <person name="Sun C."/>
            <person name="Wang H."/>
            <person name="Cheng H."/>
            <person name="Meng F.-X."/>
            <person name="Wang C.-S."/>
            <person name="Xu X.-W."/>
        </authorList>
    </citation>
    <scope>NUCLEOTIDE SEQUENCE [LARGE SCALE GENOMIC DNA]</scope>
    <source>
        <strain evidence="2 3">V18</strain>
    </source>
</reference>